<reference evidence="4 5" key="1">
    <citation type="submission" date="2015-07" db="EMBL/GenBank/DDBJ databases">
        <title>Isolation and Genomic Characterization of a Novel Halophilic Metal-Reducing Deltaproteobacterium from the Deep Subsurface.</title>
        <authorList>
            <person name="Badalamenti J.P."/>
            <person name="Summers Z.M."/>
            <person name="Gralnick J.A."/>
            <person name="Bond D.R."/>
        </authorList>
    </citation>
    <scope>NUCLEOTIDE SEQUENCE [LARGE SCALE GENOMIC DNA]</scope>
    <source>
        <strain evidence="4 5">WTL</strain>
    </source>
</reference>
<dbReference type="GO" id="GO:0016491">
    <property type="term" value="F:oxidoreductase activity"/>
    <property type="evidence" value="ECO:0007669"/>
    <property type="project" value="TreeGrafter"/>
</dbReference>
<evidence type="ECO:0000256" key="2">
    <source>
        <dbReference type="SAM" id="SignalP"/>
    </source>
</evidence>
<dbReference type="PATRIC" id="fig|1603606.3.peg.3188"/>
<evidence type="ECO:0000313" key="5">
    <source>
        <dbReference type="Proteomes" id="UP000057158"/>
    </source>
</evidence>
<feature type="domain" description="Doubled CXXCH motif" evidence="3">
    <location>
        <begin position="227"/>
        <end position="265"/>
    </location>
</feature>
<feature type="domain" description="Doubled CXXCH motif" evidence="3">
    <location>
        <begin position="178"/>
        <end position="217"/>
    </location>
</feature>
<dbReference type="InterPro" id="IPR010177">
    <property type="entry name" value="Paired_CXXCH_1"/>
</dbReference>
<dbReference type="Pfam" id="PF09699">
    <property type="entry name" value="Paired_CXXCH_1"/>
    <property type="match status" value="3"/>
</dbReference>
<dbReference type="Gene3D" id="3.90.10.10">
    <property type="entry name" value="Cytochrome C3"/>
    <property type="match status" value="1"/>
</dbReference>
<dbReference type="Gene3D" id="1.10.1130.10">
    <property type="entry name" value="Flavocytochrome C3, Chain A"/>
    <property type="match status" value="1"/>
</dbReference>
<evidence type="ECO:0000259" key="3">
    <source>
        <dbReference type="Pfam" id="PF09699"/>
    </source>
</evidence>
<dbReference type="OrthoDB" id="9783375at2"/>
<keyword evidence="1 2" id="KW-0732">Signal</keyword>
<dbReference type="STRING" id="1603606.DSOUD_2956"/>
<organism evidence="4 5">
    <name type="scientific">Desulfuromonas soudanensis</name>
    <dbReference type="NCBI Taxonomy" id="1603606"/>
    <lineage>
        <taxon>Bacteria</taxon>
        <taxon>Pseudomonadati</taxon>
        <taxon>Thermodesulfobacteriota</taxon>
        <taxon>Desulfuromonadia</taxon>
        <taxon>Desulfuromonadales</taxon>
        <taxon>Desulfuromonadaceae</taxon>
        <taxon>Desulfuromonas</taxon>
    </lineage>
</organism>
<dbReference type="EMBL" id="CP010802">
    <property type="protein sequence ID" value="ALC17684.1"/>
    <property type="molecule type" value="Genomic_DNA"/>
</dbReference>
<feature type="chain" id="PRO_5005791803" evidence="2">
    <location>
        <begin position="25"/>
        <end position="329"/>
    </location>
</feature>
<sequence>MKKTVLLTMFLSLGLLLQAGRALSLEIVYPADKTSVTRTDFLIIKGGNTPPLEGMTIELGGAKSDLIDVSSPEYRAAFKDFLILEPTFSPGKNLVKVEGFVAGKKVAGAVAEIFYQADPTTAVPKDFKPFVMHIPAREALCAPCHNMNPDKIEINAETAETNPCAACHRRMLDKSHVHGPAGVYRCGYCHNLDSKPAKYAVPADEAALCNGCHSDKVAAFKANKFVHGPVAAGLCLICHDSHASNNPAQMVAPINDVCLLCHENVGKNGHVTRGVSGDSHPLSGPVDPGRAGREFSCSSCHDPHGGNGPALLQRGITSRFALCQICHKK</sequence>
<evidence type="ECO:0000256" key="1">
    <source>
        <dbReference type="ARBA" id="ARBA00022729"/>
    </source>
</evidence>
<evidence type="ECO:0000313" key="4">
    <source>
        <dbReference type="EMBL" id="ALC17684.1"/>
    </source>
</evidence>
<dbReference type="RefSeq" id="WP_053551679.1">
    <property type="nucleotide sequence ID" value="NZ_CP010802.1"/>
</dbReference>
<name>A0A0M4D3D5_9BACT</name>
<dbReference type="Proteomes" id="UP000057158">
    <property type="component" value="Chromosome"/>
</dbReference>
<dbReference type="InterPro" id="IPR036280">
    <property type="entry name" value="Multihaem_cyt_sf"/>
</dbReference>
<dbReference type="KEGG" id="des:DSOUD_2956"/>
<dbReference type="InterPro" id="IPR051829">
    <property type="entry name" value="Multiheme_Cytochr_ET"/>
</dbReference>
<dbReference type="AlphaFoldDB" id="A0A0M4D3D5"/>
<proteinExistence type="predicted"/>
<dbReference type="SUPFAM" id="SSF48695">
    <property type="entry name" value="Multiheme cytochromes"/>
    <property type="match status" value="1"/>
</dbReference>
<dbReference type="NCBIfam" id="TIGR01905">
    <property type="entry name" value="paired_CXXCH_1"/>
    <property type="match status" value="3"/>
</dbReference>
<protein>
    <submittedName>
        <fullName evidence="4">Putative multiheme cytochrome c</fullName>
    </submittedName>
</protein>
<dbReference type="PANTHER" id="PTHR35038:SF6">
    <property type="entry name" value="SURFACE LOCALIZED DECAHEME CYTOCHROME C LIPOPROTEIN"/>
    <property type="match status" value="1"/>
</dbReference>
<feature type="domain" description="Doubled CXXCH motif" evidence="3">
    <location>
        <begin position="296"/>
        <end position="329"/>
    </location>
</feature>
<dbReference type="PANTHER" id="PTHR35038">
    <property type="entry name" value="DISSIMILATORY SULFITE REDUCTASE SIRA"/>
    <property type="match status" value="1"/>
</dbReference>
<keyword evidence="5" id="KW-1185">Reference proteome</keyword>
<feature type="signal peptide" evidence="2">
    <location>
        <begin position="1"/>
        <end position="24"/>
    </location>
</feature>
<accession>A0A0M4D3D5</accession>
<gene>
    <name evidence="4" type="ORF">DSOUD_2956</name>
</gene>